<reference evidence="2" key="2">
    <citation type="submission" date="2023-05" db="EMBL/GenBank/DDBJ databases">
        <authorList>
            <consortium name="Lawrence Berkeley National Laboratory"/>
            <person name="Steindorff A."/>
            <person name="Hensen N."/>
            <person name="Bonometti L."/>
            <person name="Westerberg I."/>
            <person name="Brannstrom I.O."/>
            <person name="Guillou S."/>
            <person name="Cros-Aarteil S."/>
            <person name="Calhoun S."/>
            <person name="Haridas S."/>
            <person name="Kuo A."/>
            <person name="Mondo S."/>
            <person name="Pangilinan J."/>
            <person name="Riley R."/>
            <person name="Labutti K."/>
            <person name="Andreopoulos B."/>
            <person name="Lipzen A."/>
            <person name="Chen C."/>
            <person name="Yanf M."/>
            <person name="Daum C."/>
            <person name="Ng V."/>
            <person name="Clum A."/>
            <person name="Ohm R."/>
            <person name="Martin F."/>
            <person name="Silar P."/>
            <person name="Natvig D."/>
            <person name="Lalanne C."/>
            <person name="Gautier V."/>
            <person name="Ament-Velasquez S.L."/>
            <person name="Kruys A."/>
            <person name="Hutchinson M.I."/>
            <person name="Powell A.J."/>
            <person name="Barry K."/>
            <person name="Miller A.N."/>
            <person name="Grigoriev I.V."/>
            <person name="Debuchy R."/>
            <person name="Gladieux P."/>
            <person name="Thoren M.H."/>
            <person name="Johannesson H."/>
        </authorList>
    </citation>
    <scope>NUCLEOTIDE SEQUENCE</scope>
    <source>
        <strain evidence="2">PSN243</strain>
    </source>
</reference>
<dbReference type="AlphaFoldDB" id="A0AAV9GW35"/>
<protein>
    <submittedName>
        <fullName evidence="2">Uncharacterized protein</fullName>
    </submittedName>
</protein>
<feature type="region of interest" description="Disordered" evidence="1">
    <location>
        <begin position="134"/>
        <end position="154"/>
    </location>
</feature>
<dbReference type="EMBL" id="MU865923">
    <property type="protein sequence ID" value="KAK4452508.1"/>
    <property type="molecule type" value="Genomic_DNA"/>
</dbReference>
<comment type="caution">
    <text evidence="2">The sequence shown here is derived from an EMBL/GenBank/DDBJ whole genome shotgun (WGS) entry which is preliminary data.</text>
</comment>
<accession>A0AAV9GW35</accession>
<reference evidence="2" key="1">
    <citation type="journal article" date="2023" name="Mol. Phylogenet. Evol.">
        <title>Genome-scale phylogeny and comparative genomics of the fungal order Sordariales.</title>
        <authorList>
            <person name="Hensen N."/>
            <person name="Bonometti L."/>
            <person name="Westerberg I."/>
            <person name="Brannstrom I.O."/>
            <person name="Guillou S."/>
            <person name="Cros-Aarteil S."/>
            <person name="Calhoun S."/>
            <person name="Haridas S."/>
            <person name="Kuo A."/>
            <person name="Mondo S."/>
            <person name="Pangilinan J."/>
            <person name="Riley R."/>
            <person name="LaButti K."/>
            <person name="Andreopoulos B."/>
            <person name="Lipzen A."/>
            <person name="Chen C."/>
            <person name="Yan M."/>
            <person name="Daum C."/>
            <person name="Ng V."/>
            <person name="Clum A."/>
            <person name="Steindorff A."/>
            <person name="Ohm R.A."/>
            <person name="Martin F."/>
            <person name="Silar P."/>
            <person name="Natvig D.O."/>
            <person name="Lalanne C."/>
            <person name="Gautier V."/>
            <person name="Ament-Velasquez S.L."/>
            <person name="Kruys A."/>
            <person name="Hutchinson M.I."/>
            <person name="Powell A.J."/>
            <person name="Barry K."/>
            <person name="Miller A.N."/>
            <person name="Grigoriev I.V."/>
            <person name="Debuchy R."/>
            <person name="Gladieux P."/>
            <person name="Hiltunen Thoren M."/>
            <person name="Johannesson H."/>
        </authorList>
    </citation>
    <scope>NUCLEOTIDE SEQUENCE</scope>
    <source>
        <strain evidence="2">PSN243</strain>
    </source>
</reference>
<evidence type="ECO:0000256" key="1">
    <source>
        <dbReference type="SAM" id="MobiDB-lite"/>
    </source>
</evidence>
<proteinExistence type="predicted"/>
<gene>
    <name evidence="2" type="ORF">QBC34DRAFT_377000</name>
</gene>
<organism evidence="2 3">
    <name type="scientific">Podospora aff. communis PSN243</name>
    <dbReference type="NCBI Taxonomy" id="3040156"/>
    <lineage>
        <taxon>Eukaryota</taxon>
        <taxon>Fungi</taxon>
        <taxon>Dikarya</taxon>
        <taxon>Ascomycota</taxon>
        <taxon>Pezizomycotina</taxon>
        <taxon>Sordariomycetes</taxon>
        <taxon>Sordariomycetidae</taxon>
        <taxon>Sordariales</taxon>
        <taxon>Podosporaceae</taxon>
        <taxon>Podospora</taxon>
    </lineage>
</organism>
<evidence type="ECO:0000313" key="3">
    <source>
        <dbReference type="Proteomes" id="UP001321760"/>
    </source>
</evidence>
<feature type="compositionally biased region" description="Basic and acidic residues" evidence="1">
    <location>
        <begin position="142"/>
        <end position="154"/>
    </location>
</feature>
<name>A0AAV9GW35_9PEZI</name>
<evidence type="ECO:0000313" key="2">
    <source>
        <dbReference type="EMBL" id="KAK4452508.1"/>
    </source>
</evidence>
<dbReference type="Proteomes" id="UP001321760">
    <property type="component" value="Unassembled WGS sequence"/>
</dbReference>
<keyword evidence="3" id="KW-1185">Reference proteome</keyword>
<sequence length="154" mass="16840">MRPVSKSIATTILIALARGNLETSYNKADNGSREFVLLQLPEPSNWQAGDRLFPELVIAGFHAHLDDYNDVSWTNHVMDLCVGFEFCTSILAFQATNSGDPKVRYWFGYAFAGGPTTEADYVRNDDVSNSAVYTVPQVDGGEGDHGSKRDGGSE</sequence>